<evidence type="ECO:0000256" key="6">
    <source>
        <dbReference type="ARBA" id="ARBA00023004"/>
    </source>
</evidence>
<dbReference type="SFLD" id="SFLDG01067">
    <property type="entry name" value="SPASM/twitch_domain_containing"/>
    <property type="match status" value="1"/>
</dbReference>
<dbReference type="STRING" id="1408281.Epro_1006"/>
<evidence type="ECO:0000256" key="4">
    <source>
        <dbReference type="ARBA" id="ARBA00022723"/>
    </source>
</evidence>
<dbReference type="PROSITE" id="PS51918">
    <property type="entry name" value="RADICAL_SAM"/>
    <property type="match status" value="1"/>
</dbReference>
<evidence type="ECO:0000256" key="7">
    <source>
        <dbReference type="ARBA" id="ARBA00023014"/>
    </source>
</evidence>
<evidence type="ECO:0000313" key="9">
    <source>
        <dbReference type="EMBL" id="AKL98385.1"/>
    </source>
</evidence>
<keyword evidence="6" id="KW-0408">Iron</keyword>
<dbReference type="GO" id="GO:0046872">
    <property type="term" value="F:metal ion binding"/>
    <property type="evidence" value="ECO:0007669"/>
    <property type="project" value="UniProtKB-KW"/>
</dbReference>
<dbReference type="InterPro" id="IPR000385">
    <property type="entry name" value="MoaA_NifB_PqqE_Fe-S-bd_CS"/>
</dbReference>
<dbReference type="SFLD" id="SFLDS00029">
    <property type="entry name" value="Radical_SAM"/>
    <property type="match status" value="1"/>
</dbReference>
<evidence type="ECO:0000256" key="1">
    <source>
        <dbReference type="ARBA" id="ARBA00001966"/>
    </source>
</evidence>
<evidence type="ECO:0000259" key="8">
    <source>
        <dbReference type="PROSITE" id="PS51918"/>
    </source>
</evidence>
<dbReference type="OrthoDB" id="7690664at2"/>
<evidence type="ECO:0000256" key="5">
    <source>
        <dbReference type="ARBA" id="ARBA00023002"/>
    </source>
</evidence>
<dbReference type="GO" id="GO:0016491">
    <property type="term" value="F:oxidoreductase activity"/>
    <property type="evidence" value="ECO:0007669"/>
    <property type="project" value="UniProtKB-KW"/>
</dbReference>
<keyword evidence="10" id="KW-1185">Reference proteome</keyword>
<comment type="cofactor">
    <cofactor evidence="1">
        <name>[4Fe-4S] cluster</name>
        <dbReference type="ChEBI" id="CHEBI:49883"/>
    </cofactor>
</comment>
<evidence type="ECO:0000256" key="2">
    <source>
        <dbReference type="ARBA" id="ARBA00022485"/>
    </source>
</evidence>
<keyword evidence="7" id="KW-0411">Iron-sulfur</keyword>
<dbReference type="InterPro" id="IPR050377">
    <property type="entry name" value="Radical_SAM_PqqE_MftC-like"/>
</dbReference>
<dbReference type="PROSITE" id="PS01305">
    <property type="entry name" value="MOAA_NIFB_PQQE"/>
    <property type="match status" value="1"/>
</dbReference>
<dbReference type="PANTHER" id="PTHR11228:SF7">
    <property type="entry name" value="PQQA PEPTIDE CYCLASE"/>
    <property type="match status" value="1"/>
</dbReference>
<dbReference type="EMBL" id="CP009498">
    <property type="protein sequence ID" value="AKL98385.1"/>
    <property type="molecule type" value="Genomic_DNA"/>
</dbReference>
<accession>A0A0G3WKF4</accession>
<dbReference type="PANTHER" id="PTHR11228">
    <property type="entry name" value="RADICAL SAM DOMAIN PROTEIN"/>
    <property type="match status" value="1"/>
</dbReference>
<proteinExistence type="predicted"/>
<evidence type="ECO:0000313" key="10">
    <source>
        <dbReference type="Proteomes" id="UP000035337"/>
    </source>
</evidence>
<protein>
    <recommendedName>
        <fullName evidence="8">Radical SAM core domain-containing protein</fullName>
    </recommendedName>
</protein>
<feature type="domain" description="Radical SAM core" evidence="8">
    <location>
        <begin position="58"/>
        <end position="275"/>
    </location>
</feature>
<dbReference type="Pfam" id="PF04055">
    <property type="entry name" value="Radical_SAM"/>
    <property type="match status" value="1"/>
</dbReference>
<name>A0A0G3WKF4_9BACT</name>
<dbReference type="RefSeq" id="WP_082121504.1">
    <property type="nucleotide sequence ID" value="NZ_CP009498.1"/>
</dbReference>
<dbReference type="Gene3D" id="3.20.20.70">
    <property type="entry name" value="Aldolase class I"/>
    <property type="match status" value="1"/>
</dbReference>
<keyword evidence="3" id="KW-0949">S-adenosyl-L-methionine</keyword>
<keyword evidence="4" id="KW-0479">Metal-binding</keyword>
<dbReference type="CDD" id="cd01335">
    <property type="entry name" value="Radical_SAM"/>
    <property type="match status" value="1"/>
</dbReference>
<dbReference type="InterPro" id="IPR058240">
    <property type="entry name" value="rSAM_sf"/>
</dbReference>
<dbReference type="KEGG" id="epo:Epro_1006"/>
<gene>
    <name evidence="9" type="ORF">Epro_1006</name>
</gene>
<dbReference type="AlphaFoldDB" id="A0A0G3WKF4"/>
<dbReference type="GO" id="GO:0051539">
    <property type="term" value="F:4 iron, 4 sulfur cluster binding"/>
    <property type="evidence" value="ECO:0007669"/>
    <property type="project" value="UniProtKB-KW"/>
</dbReference>
<dbReference type="SUPFAM" id="SSF102114">
    <property type="entry name" value="Radical SAM enzymes"/>
    <property type="match status" value="1"/>
</dbReference>
<dbReference type="InterPro" id="IPR007197">
    <property type="entry name" value="rSAM"/>
</dbReference>
<keyword evidence="2" id="KW-0004">4Fe-4S</keyword>
<dbReference type="Proteomes" id="UP000035337">
    <property type="component" value="Chromosome"/>
</dbReference>
<dbReference type="CDD" id="cd21109">
    <property type="entry name" value="SPASM"/>
    <property type="match status" value="1"/>
</dbReference>
<evidence type="ECO:0000256" key="3">
    <source>
        <dbReference type="ARBA" id="ARBA00022691"/>
    </source>
</evidence>
<dbReference type="InterPro" id="IPR013785">
    <property type="entry name" value="Aldolase_TIM"/>
</dbReference>
<organism evidence="9 10">
    <name type="scientific">Endomicrobium proavitum</name>
    <dbReference type="NCBI Taxonomy" id="1408281"/>
    <lineage>
        <taxon>Bacteria</taxon>
        <taxon>Pseudomonadati</taxon>
        <taxon>Elusimicrobiota</taxon>
        <taxon>Endomicrobiia</taxon>
        <taxon>Endomicrobiales</taxon>
        <taxon>Endomicrobiaceae</taxon>
        <taxon>Endomicrobium</taxon>
    </lineage>
</organism>
<reference evidence="9 10" key="1">
    <citation type="submission" date="2014-09" db="EMBL/GenBank/DDBJ databases">
        <title>Complete genome sequence of Endomicrobium proavitum.</title>
        <authorList>
            <person name="Zheng H."/>
        </authorList>
    </citation>
    <scope>NUCLEOTIDE SEQUENCE [LARGE SCALE GENOMIC DNA]</scope>
    <source>
        <strain evidence="9 10">Rsa215</strain>
    </source>
</reference>
<sequence>MPFFISMTRNKIMINAKIKRYLKTLTGSKFGFALPKLGLVNYAKGFILPRSSTVKASSCLPVLLSLSVTTRCNLNCSFCVGDKSIEGVNTDMSAEFVNKLLNLKISKGLLIAGLTGGEPLLNKEIFEIIKTIKKRKLRCGMITNGTLLNIENVFALLKAGVDEIQLSVYDNTIEKLKEVIPGISKKITVNASYVLLKSVLEQNPNRPLEIINFCKNIGCNSVKFNICQPYKGETSETIFDDFTAYADFVSKNKKKNFGIDVFYPAAVKREIKNKKDKKCLIPWQQLLVNAAGAYTMCCDFYGRNEDPAMRGNIFDANAGNTPELVDIRKKLLSDNCEVHKYCKNCPMLSGAFASRL</sequence>
<keyword evidence="5" id="KW-0560">Oxidoreductase</keyword>